<sequence>MRDSGGSESGAPGRRGAASTGELNRRRFVQAAALSGFTAGVTSGAAAGEPTADAGGPLSFEVGGEAAEAQWGPDAEGWVATVPGVVAGDTVTVPENGPVDGLGNRSGAAVALTVGSVATLDWPETMGTGGGDPPGLFGIGTFPT</sequence>
<keyword evidence="3" id="KW-1185">Reference proteome</keyword>
<proteinExistence type="predicted"/>
<evidence type="ECO:0000313" key="3">
    <source>
        <dbReference type="Proteomes" id="UP000199076"/>
    </source>
</evidence>
<protein>
    <submittedName>
        <fullName evidence="2">Uncharacterized protein</fullName>
    </submittedName>
</protein>
<evidence type="ECO:0000256" key="1">
    <source>
        <dbReference type="SAM" id="MobiDB-lite"/>
    </source>
</evidence>
<dbReference type="Proteomes" id="UP000199076">
    <property type="component" value="Unassembled WGS sequence"/>
</dbReference>
<dbReference type="InterPro" id="IPR006311">
    <property type="entry name" value="TAT_signal"/>
</dbReference>
<dbReference type="RefSeq" id="WP_092688747.1">
    <property type="nucleotide sequence ID" value="NZ_FNBK01000003.1"/>
</dbReference>
<evidence type="ECO:0000313" key="2">
    <source>
        <dbReference type="EMBL" id="SDF02833.1"/>
    </source>
</evidence>
<organism evidence="2 3">
    <name type="scientific">Halorientalis regularis</name>
    <dbReference type="NCBI Taxonomy" id="660518"/>
    <lineage>
        <taxon>Archaea</taxon>
        <taxon>Methanobacteriati</taxon>
        <taxon>Methanobacteriota</taxon>
        <taxon>Stenosarchaea group</taxon>
        <taxon>Halobacteria</taxon>
        <taxon>Halobacteriales</taxon>
        <taxon>Haloarculaceae</taxon>
        <taxon>Halorientalis</taxon>
    </lineage>
</organism>
<accession>A0A1G7HR42</accession>
<feature type="region of interest" description="Disordered" evidence="1">
    <location>
        <begin position="1"/>
        <end position="24"/>
    </location>
</feature>
<dbReference type="OrthoDB" id="31555at2157"/>
<dbReference type="STRING" id="660518.SAMN05216218_103126"/>
<name>A0A1G7HR42_9EURY</name>
<reference evidence="3" key="1">
    <citation type="submission" date="2016-10" db="EMBL/GenBank/DDBJ databases">
        <authorList>
            <person name="Varghese N."/>
            <person name="Submissions S."/>
        </authorList>
    </citation>
    <scope>NUCLEOTIDE SEQUENCE [LARGE SCALE GENOMIC DNA]</scope>
    <source>
        <strain evidence="3">IBRC-M 10760</strain>
    </source>
</reference>
<dbReference type="EMBL" id="FNBK01000003">
    <property type="protein sequence ID" value="SDF02833.1"/>
    <property type="molecule type" value="Genomic_DNA"/>
</dbReference>
<dbReference type="AlphaFoldDB" id="A0A1G7HR42"/>
<dbReference type="PROSITE" id="PS51318">
    <property type="entry name" value="TAT"/>
    <property type="match status" value="1"/>
</dbReference>
<gene>
    <name evidence="2" type="ORF">SAMN05216218_103126</name>
</gene>